<dbReference type="HOGENOM" id="CLU_1151605_0_0_1"/>
<feature type="coiled-coil region" evidence="1">
    <location>
        <begin position="121"/>
        <end position="148"/>
    </location>
</feature>
<keyword evidence="1" id="KW-0175">Coiled coil</keyword>
<evidence type="ECO:0000313" key="2">
    <source>
        <dbReference type="EMBL" id="KEQ86314.1"/>
    </source>
</evidence>
<evidence type="ECO:0000313" key="3">
    <source>
        <dbReference type="Proteomes" id="UP000030706"/>
    </source>
</evidence>
<dbReference type="AlphaFoldDB" id="A0A074XRM2"/>
<dbReference type="EMBL" id="KL584978">
    <property type="protein sequence ID" value="KEQ86314.1"/>
    <property type="molecule type" value="Genomic_DNA"/>
</dbReference>
<protein>
    <submittedName>
        <fullName evidence="2">Uncharacterized protein</fullName>
    </submittedName>
</protein>
<dbReference type="RefSeq" id="XP_029762501.1">
    <property type="nucleotide sequence ID" value="XM_029903581.1"/>
</dbReference>
<sequence length="241" mass="27935">MELLRQETEQASKALEELKKDITAFKAQISKKNKEDAESKITALENKITALEAHIEKQDKMIIALQDLARTVVEKGRNVESLANRLRELSDIINIITTTTTIAKLINMEHMEVFEKICSELEAARKEIIRLDLENQAKQTEIHELSAESTRNMNMWQFQKNLVHEFVKEAGIIELKETVSKQEIRELENDLIVKNEELRSIRGREREGVQKIKELEQVVKSLEMQNSRLEEDIEAQSCHTE</sequence>
<accession>A0A074XRM2</accession>
<dbReference type="GeneID" id="40745887"/>
<name>A0A074XRM2_AURPU</name>
<organism evidence="2 3">
    <name type="scientific">Aureobasidium pullulans EXF-150</name>
    <dbReference type="NCBI Taxonomy" id="1043002"/>
    <lineage>
        <taxon>Eukaryota</taxon>
        <taxon>Fungi</taxon>
        <taxon>Dikarya</taxon>
        <taxon>Ascomycota</taxon>
        <taxon>Pezizomycotina</taxon>
        <taxon>Dothideomycetes</taxon>
        <taxon>Dothideomycetidae</taxon>
        <taxon>Dothideales</taxon>
        <taxon>Saccotheciaceae</taxon>
        <taxon>Aureobasidium</taxon>
    </lineage>
</organism>
<feature type="coiled-coil region" evidence="1">
    <location>
        <begin position="184"/>
        <end position="239"/>
    </location>
</feature>
<keyword evidence="3" id="KW-1185">Reference proteome</keyword>
<evidence type="ECO:0000256" key="1">
    <source>
        <dbReference type="SAM" id="Coils"/>
    </source>
</evidence>
<dbReference type="Proteomes" id="UP000030706">
    <property type="component" value="Unassembled WGS sequence"/>
</dbReference>
<gene>
    <name evidence="2" type="ORF">M438DRAFT_333225</name>
</gene>
<proteinExistence type="predicted"/>
<feature type="coiled-coil region" evidence="1">
    <location>
        <begin position="1"/>
        <end position="61"/>
    </location>
</feature>
<reference evidence="2 3" key="1">
    <citation type="journal article" date="2014" name="BMC Genomics">
        <title>Genome sequencing of four Aureobasidium pullulans varieties: biotechnological potential, stress tolerance, and description of new species.</title>
        <authorList>
            <person name="Gostin Ar C."/>
            <person name="Ohm R.A."/>
            <person name="Kogej T."/>
            <person name="Sonjak S."/>
            <person name="Turk M."/>
            <person name="Zajc J."/>
            <person name="Zalar P."/>
            <person name="Grube M."/>
            <person name="Sun H."/>
            <person name="Han J."/>
            <person name="Sharma A."/>
            <person name="Chiniquy J."/>
            <person name="Ngan C.Y."/>
            <person name="Lipzen A."/>
            <person name="Barry K."/>
            <person name="Grigoriev I.V."/>
            <person name="Gunde-Cimerman N."/>
        </authorList>
    </citation>
    <scope>NUCLEOTIDE SEQUENCE [LARGE SCALE GENOMIC DNA]</scope>
    <source>
        <strain evidence="2 3">EXF-150</strain>
    </source>
</reference>